<dbReference type="EMBL" id="BEZZ01207175">
    <property type="protein sequence ID" value="GCC47160.1"/>
    <property type="molecule type" value="Genomic_DNA"/>
</dbReference>
<organism evidence="2 3">
    <name type="scientific">Chiloscyllium punctatum</name>
    <name type="common">Brownbanded bambooshark</name>
    <name type="synonym">Hemiscyllium punctatum</name>
    <dbReference type="NCBI Taxonomy" id="137246"/>
    <lineage>
        <taxon>Eukaryota</taxon>
        <taxon>Metazoa</taxon>
        <taxon>Chordata</taxon>
        <taxon>Craniata</taxon>
        <taxon>Vertebrata</taxon>
        <taxon>Chondrichthyes</taxon>
        <taxon>Elasmobranchii</taxon>
        <taxon>Galeomorphii</taxon>
        <taxon>Galeoidea</taxon>
        <taxon>Orectolobiformes</taxon>
        <taxon>Hemiscylliidae</taxon>
        <taxon>Chiloscyllium</taxon>
    </lineage>
</organism>
<accession>A0A401TX04</accession>
<proteinExistence type="predicted"/>
<dbReference type="AlphaFoldDB" id="A0A401TX04"/>
<feature type="non-terminal residue" evidence="2">
    <location>
        <position position="202"/>
    </location>
</feature>
<reference evidence="2 3" key="1">
    <citation type="journal article" date="2018" name="Nat. Ecol. Evol.">
        <title>Shark genomes provide insights into elasmobranch evolution and the origin of vertebrates.</title>
        <authorList>
            <person name="Hara Y"/>
            <person name="Yamaguchi K"/>
            <person name="Onimaru K"/>
            <person name="Kadota M"/>
            <person name="Koyanagi M"/>
            <person name="Keeley SD"/>
            <person name="Tatsumi K"/>
            <person name="Tanaka K"/>
            <person name="Motone F"/>
            <person name="Kageyama Y"/>
            <person name="Nozu R"/>
            <person name="Adachi N"/>
            <person name="Nishimura O"/>
            <person name="Nakagawa R"/>
            <person name="Tanegashima C"/>
            <person name="Kiyatake I"/>
            <person name="Matsumoto R"/>
            <person name="Murakumo K"/>
            <person name="Nishida K"/>
            <person name="Terakita A"/>
            <person name="Kuratani S"/>
            <person name="Sato K"/>
            <person name="Hyodo S Kuraku.S."/>
        </authorList>
    </citation>
    <scope>NUCLEOTIDE SEQUENCE [LARGE SCALE GENOMIC DNA]</scope>
</reference>
<evidence type="ECO:0000313" key="2">
    <source>
        <dbReference type="EMBL" id="GCC47160.1"/>
    </source>
</evidence>
<name>A0A401TX04_CHIPU</name>
<gene>
    <name evidence="2" type="ORF">chiPu_0031328</name>
</gene>
<evidence type="ECO:0000313" key="3">
    <source>
        <dbReference type="Proteomes" id="UP000287033"/>
    </source>
</evidence>
<keyword evidence="3" id="KW-1185">Reference proteome</keyword>
<feature type="region of interest" description="Disordered" evidence="1">
    <location>
        <begin position="65"/>
        <end position="100"/>
    </location>
</feature>
<dbReference type="Proteomes" id="UP000287033">
    <property type="component" value="Unassembled WGS sequence"/>
</dbReference>
<sequence length="202" mass="22715">MQRITAELASVLIDHLAARLRAAEGRPRSRGIGREDVVLGHGHHMVTQAGGSSCFTLPLCHVQGPLPSRPPKARSGKVRSGFPKRSCSNRGLKRDDDSTRSHRALEHALVHASEPLRQRPHYLQRKMRRLADEEEKLLFRDRDELDIRQRRGGRAPRLVVDQCHLAEDRVGREVRDGLVADLDAHIAALDDEELISLFAFAK</sequence>
<comment type="caution">
    <text evidence="2">The sequence shown here is derived from an EMBL/GenBank/DDBJ whole genome shotgun (WGS) entry which is preliminary data.</text>
</comment>
<evidence type="ECO:0000256" key="1">
    <source>
        <dbReference type="SAM" id="MobiDB-lite"/>
    </source>
</evidence>
<protein>
    <submittedName>
        <fullName evidence="2">Uncharacterized protein</fullName>
    </submittedName>
</protein>